<keyword evidence="2" id="KW-1185">Reference proteome</keyword>
<protein>
    <submittedName>
        <fullName evidence="1">Uncharacterized protein</fullName>
    </submittedName>
</protein>
<accession>A0A1Y3P7G7</accession>
<dbReference type="Proteomes" id="UP000195440">
    <property type="component" value="Unassembled WGS sequence"/>
</dbReference>
<organism evidence="1 2">
    <name type="scientific">Pseudomonas caspiana</name>
    <dbReference type="NCBI Taxonomy" id="1451454"/>
    <lineage>
        <taxon>Bacteria</taxon>
        <taxon>Pseudomonadati</taxon>
        <taxon>Pseudomonadota</taxon>
        <taxon>Gammaproteobacteria</taxon>
        <taxon>Pseudomonadales</taxon>
        <taxon>Pseudomonadaceae</taxon>
        <taxon>Pseudomonas</taxon>
    </lineage>
</organism>
<evidence type="ECO:0000313" key="2">
    <source>
        <dbReference type="Proteomes" id="UP000195440"/>
    </source>
</evidence>
<name>A0A1Y3P7G7_9PSED</name>
<gene>
    <name evidence="1" type="ORF">AUC60_06900</name>
</gene>
<sequence>MLWQELRNTQFRFAIIAIVSISNRSFSLPIYSYGYRKSGDAVMNDIQASEFREALLAVLSTAASMGIDVELLGHLAASELLDERALAGNETYAAGAVYQLSVCLGYILEPGDLSVL</sequence>
<dbReference type="EMBL" id="LOHF01000004">
    <property type="protein sequence ID" value="OUM74471.1"/>
    <property type="molecule type" value="Genomic_DNA"/>
</dbReference>
<dbReference type="AlphaFoldDB" id="A0A1Y3P7G7"/>
<proteinExistence type="predicted"/>
<reference evidence="1 2" key="1">
    <citation type="journal article" date="2017" name="Syst. Appl. Microbiol.">
        <title>Pseudomonas caspiana sp. nov., a citrus pathogen in the Pseudomonas syringae phylogenetic group.</title>
        <authorList>
            <person name="Busquets A."/>
            <person name="Gomila M."/>
            <person name="Beiki F."/>
            <person name="Mulet M."/>
            <person name="Rahimian H."/>
            <person name="Garcia-Valdes E."/>
            <person name="Lalucat J."/>
        </authorList>
    </citation>
    <scope>NUCLEOTIDE SEQUENCE [LARGE SCALE GENOMIC DNA]</scope>
    <source>
        <strain evidence="1 2">FBF102</strain>
    </source>
</reference>
<evidence type="ECO:0000313" key="1">
    <source>
        <dbReference type="EMBL" id="OUM74471.1"/>
    </source>
</evidence>
<comment type="caution">
    <text evidence="1">The sequence shown here is derived from an EMBL/GenBank/DDBJ whole genome shotgun (WGS) entry which is preliminary data.</text>
</comment>